<keyword evidence="1" id="KW-0645">Protease</keyword>
<keyword evidence="4" id="KW-0574">Periplasm</keyword>
<dbReference type="Proteomes" id="UP000019678">
    <property type="component" value="Unassembled WGS sequence"/>
</dbReference>
<proteinExistence type="predicted"/>
<evidence type="ECO:0000256" key="2">
    <source>
        <dbReference type="ARBA" id="ARBA00022723"/>
    </source>
</evidence>
<feature type="chain" id="PRO_5001500398" description="Murein endopeptidase" evidence="8">
    <location>
        <begin position="27"/>
        <end position="319"/>
    </location>
</feature>
<evidence type="ECO:0000256" key="4">
    <source>
        <dbReference type="ARBA" id="ARBA00022764"/>
    </source>
</evidence>
<dbReference type="RefSeq" id="WP_081864883.1">
    <property type="nucleotide sequence ID" value="NZ_ASRX01000019.1"/>
</dbReference>
<dbReference type="eggNOG" id="COG3770">
    <property type="taxonomic scope" value="Bacteria"/>
</dbReference>
<dbReference type="GO" id="GO:0006508">
    <property type="term" value="P:proteolysis"/>
    <property type="evidence" value="ECO:0007669"/>
    <property type="project" value="UniProtKB-KW"/>
</dbReference>
<evidence type="ECO:0008006" key="11">
    <source>
        <dbReference type="Google" id="ProtNLM"/>
    </source>
</evidence>
<dbReference type="STRING" id="1192034.CAP_2416"/>
<dbReference type="Gene3D" id="3.30.1380.10">
    <property type="match status" value="1"/>
</dbReference>
<comment type="caution">
    <text evidence="9">The sequence shown here is derived from an EMBL/GenBank/DDBJ whole genome shotgun (WGS) entry which is preliminary data.</text>
</comment>
<feature type="signal peptide" evidence="8">
    <location>
        <begin position="1"/>
        <end position="26"/>
    </location>
</feature>
<keyword evidence="7" id="KW-0482">Metalloprotease</keyword>
<dbReference type="GO" id="GO:0030288">
    <property type="term" value="C:outer membrane-bounded periplasmic space"/>
    <property type="evidence" value="ECO:0007669"/>
    <property type="project" value="InterPro"/>
</dbReference>
<keyword evidence="10" id="KW-1185">Reference proteome</keyword>
<dbReference type="Pfam" id="PF03411">
    <property type="entry name" value="Peptidase_M74"/>
    <property type="match status" value="1"/>
</dbReference>
<dbReference type="OrthoDB" id="5513628at2"/>
<dbReference type="AlphaFoldDB" id="A0A017TAM2"/>
<dbReference type="SUPFAM" id="SSF55166">
    <property type="entry name" value="Hedgehog/DD-peptidase"/>
    <property type="match status" value="1"/>
</dbReference>
<dbReference type="EMBL" id="ASRX01000019">
    <property type="protein sequence ID" value="EYF05957.1"/>
    <property type="molecule type" value="Genomic_DNA"/>
</dbReference>
<dbReference type="GO" id="GO:0004252">
    <property type="term" value="F:serine-type endopeptidase activity"/>
    <property type="evidence" value="ECO:0007669"/>
    <property type="project" value="InterPro"/>
</dbReference>
<evidence type="ECO:0000256" key="6">
    <source>
        <dbReference type="ARBA" id="ARBA00022833"/>
    </source>
</evidence>
<evidence type="ECO:0000256" key="5">
    <source>
        <dbReference type="ARBA" id="ARBA00022801"/>
    </source>
</evidence>
<evidence type="ECO:0000256" key="1">
    <source>
        <dbReference type="ARBA" id="ARBA00022670"/>
    </source>
</evidence>
<evidence type="ECO:0000313" key="10">
    <source>
        <dbReference type="Proteomes" id="UP000019678"/>
    </source>
</evidence>
<dbReference type="PROSITE" id="PS51257">
    <property type="entry name" value="PROKAR_LIPOPROTEIN"/>
    <property type="match status" value="1"/>
</dbReference>
<keyword evidence="3 8" id="KW-0732">Signal</keyword>
<evidence type="ECO:0000313" key="9">
    <source>
        <dbReference type="EMBL" id="EYF05957.1"/>
    </source>
</evidence>
<dbReference type="InterPro" id="IPR005073">
    <property type="entry name" value="Peptidase_M74"/>
</dbReference>
<organism evidence="9 10">
    <name type="scientific">Chondromyces apiculatus DSM 436</name>
    <dbReference type="NCBI Taxonomy" id="1192034"/>
    <lineage>
        <taxon>Bacteria</taxon>
        <taxon>Pseudomonadati</taxon>
        <taxon>Myxococcota</taxon>
        <taxon>Polyangia</taxon>
        <taxon>Polyangiales</taxon>
        <taxon>Polyangiaceae</taxon>
        <taxon>Chondromyces</taxon>
    </lineage>
</organism>
<sequence length="319" mass="33811">MGGRLRFARRPLSLVASALTALVASAVLGCATPSPLAPSLRGSIGVPHHGVLTGGVEMPRRGDGFVLLRSKGARWGHPRLVAAVQQAAGEVERARPAGPPLVVGDLSGERGGFIRGHRSHRTGRDVDLLLYALTPEGLPVRAPGFLRYGRDGLAEEQDKAGKSMFYRLDVERTWLLVRALVMSPEADVQWIFVARWLEALITEYARARGEDPEVVWHAESVLLQPGDSAPHDDHLHLRIACAPEDTIAGCEGGGPRWPWLPELPALRGLPDEDLGRAILEGILPGALDAAGPTSAASSLLPFMAAATPDLTGTAPGAAP</sequence>
<evidence type="ECO:0000256" key="3">
    <source>
        <dbReference type="ARBA" id="ARBA00022729"/>
    </source>
</evidence>
<dbReference type="InterPro" id="IPR009045">
    <property type="entry name" value="Zn_M74/Hedgehog-like"/>
</dbReference>
<dbReference type="GO" id="GO:0008237">
    <property type="term" value="F:metallopeptidase activity"/>
    <property type="evidence" value="ECO:0007669"/>
    <property type="project" value="UniProtKB-KW"/>
</dbReference>
<name>A0A017TAM2_9BACT</name>
<gene>
    <name evidence="9" type="ORF">CAP_2416</name>
</gene>
<accession>A0A017TAM2</accession>
<dbReference type="GO" id="GO:0046872">
    <property type="term" value="F:metal ion binding"/>
    <property type="evidence" value="ECO:0007669"/>
    <property type="project" value="UniProtKB-KW"/>
</dbReference>
<keyword evidence="2" id="KW-0479">Metal-binding</keyword>
<keyword evidence="6" id="KW-0862">Zinc</keyword>
<reference evidence="9 10" key="1">
    <citation type="submission" date="2013-05" db="EMBL/GenBank/DDBJ databases">
        <title>Genome assembly of Chondromyces apiculatus DSM 436.</title>
        <authorList>
            <person name="Sharma G."/>
            <person name="Khatri I."/>
            <person name="Kaur C."/>
            <person name="Mayilraj S."/>
            <person name="Subramanian S."/>
        </authorList>
    </citation>
    <scope>NUCLEOTIDE SEQUENCE [LARGE SCALE GENOMIC DNA]</scope>
    <source>
        <strain evidence="9 10">DSM 436</strain>
    </source>
</reference>
<evidence type="ECO:0000256" key="8">
    <source>
        <dbReference type="SAM" id="SignalP"/>
    </source>
</evidence>
<evidence type="ECO:0000256" key="7">
    <source>
        <dbReference type="ARBA" id="ARBA00023049"/>
    </source>
</evidence>
<protein>
    <recommendedName>
        <fullName evidence="11">Murein endopeptidase</fullName>
    </recommendedName>
</protein>
<keyword evidence="5" id="KW-0378">Hydrolase</keyword>